<evidence type="ECO:0000256" key="1">
    <source>
        <dbReference type="ARBA" id="ARBA00001954"/>
    </source>
</evidence>
<protein>
    <submittedName>
        <fullName evidence="2">Phytanoyl-CoA dioxygenase (PhyH)</fullName>
    </submittedName>
</protein>
<dbReference type="Proteomes" id="UP000199532">
    <property type="component" value="Unassembled WGS sequence"/>
</dbReference>
<gene>
    <name evidence="2" type="ORF">SAMN04487995_0580</name>
</gene>
<dbReference type="RefSeq" id="WP_090331745.1">
    <property type="nucleotide sequence ID" value="NZ_FNXY01000001.1"/>
</dbReference>
<name>A0A1H6QJM1_9BACT</name>
<dbReference type="EMBL" id="FNXY01000001">
    <property type="protein sequence ID" value="SEI42136.1"/>
    <property type="molecule type" value="Genomic_DNA"/>
</dbReference>
<reference evidence="2 3" key="1">
    <citation type="submission" date="2016-10" db="EMBL/GenBank/DDBJ databases">
        <authorList>
            <person name="de Groot N.N."/>
        </authorList>
    </citation>
    <scope>NUCLEOTIDE SEQUENCE [LARGE SCALE GENOMIC DNA]</scope>
    <source>
        <strain evidence="2 3">DSM 19938</strain>
    </source>
</reference>
<evidence type="ECO:0000313" key="2">
    <source>
        <dbReference type="EMBL" id="SEI42136.1"/>
    </source>
</evidence>
<proteinExistence type="predicted"/>
<organism evidence="2 3">
    <name type="scientific">Dyadobacter koreensis</name>
    <dbReference type="NCBI Taxonomy" id="408657"/>
    <lineage>
        <taxon>Bacteria</taxon>
        <taxon>Pseudomonadati</taxon>
        <taxon>Bacteroidota</taxon>
        <taxon>Cytophagia</taxon>
        <taxon>Cytophagales</taxon>
        <taxon>Spirosomataceae</taxon>
        <taxon>Dyadobacter</taxon>
    </lineage>
</organism>
<accession>A0A1H6QJM1</accession>
<dbReference type="STRING" id="408657.SAMN04487995_0580"/>
<dbReference type="Gene3D" id="2.60.120.620">
    <property type="entry name" value="q2cbj1_9rhob like domain"/>
    <property type="match status" value="1"/>
</dbReference>
<sequence>MINANLPWIESPFFEEILKTKKLTDQQLHYVKEYQKNGFVVISGILPESLVDKTREDADKKAFNPDFPIKTQRDDRRVQDFWKVSEASKQLACHPKILEMLQLFYDREPIPFQTLNFKFGSQQRAHSDTIHFSSLPARFMCGVWVALEDITEDKGPVFYFPGSHRLPEYDFSHIKPDSKTSSYSDYVDYEDFIEKIVDANKFEKKKFLAKKGDVLIWSSNIIHGGSPVTKDGTTRWSQVTHYFFRDCYYYTPMLSNMVTKELFLRNSLENMLTGEKVVQTYNGNKLRTFNSGKNIFTLLEKKIRPFSLLSKIVRGKV</sequence>
<dbReference type="PANTHER" id="PTHR20883">
    <property type="entry name" value="PHYTANOYL-COA DIOXYGENASE DOMAIN CONTAINING 1"/>
    <property type="match status" value="1"/>
</dbReference>
<dbReference type="AlphaFoldDB" id="A0A1H6QJM1"/>
<dbReference type="GO" id="GO:0016706">
    <property type="term" value="F:2-oxoglutarate-dependent dioxygenase activity"/>
    <property type="evidence" value="ECO:0007669"/>
    <property type="project" value="UniProtKB-ARBA"/>
</dbReference>
<keyword evidence="2" id="KW-0223">Dioxygenase</keyword>
<keyword evidence="3" id="KW-1185">Reference proteome</keyword>
<dbReference type="InterPro" id="IPR008775">
    <property type="entry name" value="Phytyl_CoA_dOase-like"/>
</dbReference>
<dbReference type="OrthoDB" id="9814777at2"/>
<dbReference type="GO" id="GO:0005506">
    <property type="term" value="F:iron ion binding"/>
    <property type="evidence" value="ECO:0007669"/>
    <property type="project" value="UniProtKB-ARBA"/>
</dbReference>
<dbReference type="Pfam" id="PF05721">
    <property type="entry name" value="PhyH"/>
    <property type="match status" value="1"/>
</dbReference>
<dbReference type="PANTHER" id="PTHR20883:SF48">
    <property type="entry name" value="ECTOINE DIOXYGENASE"/>
    <property type="match status" value="1"/>
</dbReference>
<evidence type="ECO:0000313" key="3">
    <source>
        <dbReference type="Proteomes" id="UP000199532"/>
    </source>
</evidence>
<dbReference type="SUPFAM" id="SSF51197">
    <property type="entry name" value="Clavaminate synthase-like"/>
    <property type="match status" value="1"/>
</dbReference>
<keyword evidence="2" id="KW-0560">Oxidoreductase</keyword>
<comment type="cofactor">
    <cofactor evidence="1">
        <name>Fe(2+)</name>
        <dbReference type="ChEBI" id="CHEBI:29033"/>
    </cofactor>
</comment>